<organism evidence="2 3">
    <name type="scientific">Stylosanthes scabra</name>
    <dbReference type="NCBI Taxonomy" id="79078"/>
    <lineage>
        <taxon>Eukaryota</taxon>
        <taxon>Viridiplantae</taxon>
        <taxon>Streptophyta</taxon>
        <taxon>Embryophyta</taxon>
        <taxon>Tracheophyta</taxon>
        <taxon>Spermatophyta</taxon>
        <taxon>Magnoliopsida</taxon>
        <taxon>eudicotyledons</taxon>
        <taxon>Gunneridae</taxon>
        <taxon>Pentapetalae</taxon>
        <taxon>rosids</taxon>
        <taxon>fabids</taxon>
        <taxon>Fabales</taxon>
        <taxon>Fabaceae</taxon>
        <taxon>Papilionoideae</taxon>
        <taxon>50 kb inversion clade</taxon>
        <taxon>dalbergioids sensu lato</taxon>
        <taxon>Dalbergieae</taxon>
        <taxon>Pterocarpus clade</taxon>
        <taxon>Stylosanthes</taxon>
    </lineage>
</organism>
<sequence length="150" mass="17001">MPRRSLFKRSLKSLSMETLSKTFTTLCLFETKTEKTFNPFRTTQPPAATTTDHHPPPPFRTTHPHQPPPPSFSLSHSHTSHHHRQSQRATHTYRRSTASHLLAIAVAESQRCSCEVRCRRLQAHNPLSHCQWLPSFSPLLASVSTLSLSS</sequence>
<evidence type="ECO:0000256" key="1">
    <source>
        <dbReference type="SAM" id="MobiDB-lite"/>
    </source>
</evidence>
<evidence type="ECO:0000313" key="3">
    <source>
        <dbReference type="Proteomes" id="UP001341840"/>
    </source>
</evidence>
<reference evidence="2 3" key="1">
    <citation type="journal article" date="2023" name="Plants (Basel)">
        <title>Bridging the Gap: Combining Genomics and Transcriptomics Approaches to Understand Stylosanthes scabra, an Orphan Legume from the Brazilian Caatinga.</title>
        <authorList>
            <person name="Ferreira-Neto J.R.C."/>
            <person name="da Silva M.D."/>
            <person name="Binneck E."/>
            <person name="de Melo N.F."/>
            <person name="da Silva R.H."/>
            <person name="de Melo A.L.T.M."/>
            <person name="Pandolfi V."/>
            <person name="Bustamante F.O."/>
            <person name="Brasileiro-Vidal A.C."/>
            <person name="Benko-Iseppon A.M."/>
        </authorList>
    </citation>
    <scope>NUCLEOTIDE SEQUENCE [LARGE SCALE GENOMIC DNA]</scope>
    <source>
        <tissue evidence="2">Leaves</tissue>
    </source>
</reference>
<dbReference type="Proteomes" id="UP001341840">
    <property type="component" value="Unassembled WGS sequence"/>
</dbReference>
<evidence type="ECO:0000313" key="2">
    <source>
        <dbReference type="EMBL" id="MED6110063.1"/>
    </source>
</evidence>
<protein>
    <submittedName>
        <fullName evidence="2">Uncharacterized protein</fullName>
    </submittedName>
</protein>
<gene>
    <name evidence="2" type="ORF">PIB30_039409</name>
</gene>
<feature type="region of interest" description="Disordered" evidence="1">
    <location>
        <begin position="38"/>
        <end position="94"/>
    </location>
</feature>
<proteinExistence type="predicted"/>
<feature type="compositionally biased region" description="Basic residues" evidence="1">
    <location>
        <begin position="78"/>
        <end position="94"/>
    </location>
</feature>
<accession>A0ABU6QDV1</accession>
<comment type="caution">
    <text evidence="2">The sequence shown here is derived from an EMBL/GenBank/DDBJ whole genome shotgun (WGS) entry which is preliminary data.</text>
</comment>
<feature type="compositionally biased region" description="Low complexity" evidence="1">
    <location>
        <begin position="39"/>
        <end position="50"/>
    </location>
</feature>
<name>A0ABU6QDV1_9FABA</name>
<dbReference type="EMBL" id="JASCZI010000208">
    <property type="protein sequence ID" value="MED6110063.1"/>
    <property type="molecule type" value="Genomic_DNA"/>
</dbReference>
<keyword evidence="3" id="KW-1185">Reference proteome</keyword>